<evidence type="ECO:0000259" key="12">
    <source>
        <dbReference type="Pfam" id="PF22468"/>
    </source>
</evidence>
<dbReference type="InterPro" id="IPR045865">
    <property type="entry name" value="ACT-like_dom_sf"/>
</dbReference>
<dbReference type="InterPro" id="IPR005260">
    <property type="entry name" value="Asp_kin_monofn"/>
</dbReference>
<dbReference type="GO" id="GO:0009089">
    <property type="term" value="P:lysine biosynthetic process via diaminopimelate"/>
    <property type="evidence" value="ECO:0007669"/>
    <property type="project" value="UniProtKB-UniPathway"/>
</dbReference>
<dbReference type="EMBL" id="UATL01000005">
    <property type="protein sequence ID" value="SPY44512.1"/>
    <property type="molecule type" value="Genomic_DNA"/>
</dbReference>
<evidence type="ECO:0000256" key="4">
    <source>
        <dbReference type="ARBA" id="ARBA00022741"/>
    </source>
</evidence>
<evidence type="ECO:0000256" key="9">
    <source>
        <dbReference type="RuleBase" id="RU003448"/>
    </source>
</evidence>
<dbReference type="UniPathway" id="UPA00051">
    <property type="reaction ID" value="UER00462"/>
</dbReference>
<evidence type="ECO:0000313" key="13">
    <source>
        <dbReference type="EMBL" id="SPY44512.1"/>
    </source>
</evidence>
<dbReference type="GO" id="GO:0005829">
    <property type="term" value="C:cytosol"/>
    <property type="evidence" value="ECO:0007669"/>
    <property type="project" value="TreeGrafter"/>
</dbReference>
<name>A0A2T3QNF9_PHODM</name>
<evidence type="ECO:0000256" key="10">
    <source>
        <dbReference type="RuleBase" id="RU004249"/>
    </source>
</evidence>
<dbReference type="InterPro" id="IPR001048">
    <property type="entry name" value="Asp/Glu/Uridylate_kinase"/>
</dbReference>
<dbReference type="PROSITE" id="PS00324">
    <property type="entry name" value="ASPARTOKINASE"/>
    <property type="match status" value="1"/>
</dbReference>
<dbReference type="GO" id="GO:0009090">
    <property type="term" value="P:homoserine biosynthetic process"/>
    <property type="evidence" value="ECO:0007669"/>
    <property type="project" value="TreeGrafter"/>
</dbReference>
<dbReference type="InterPro" id="IPR001341">
    <property type="entry name" value="Asp_kinase"/>
</dbReference>
<evidence type="ECO:0000259" key="11">
    <source>
        <dbReference type="Pfam" id="PF00696"/>
    </source>
</evidence>
<dbReference type="Gene3D" id="3.30.70.260">
    <property type="match status" value="2"/>
</dbReference>
<evidence type="ECO:0000256" key="2">
    <source>
        <dbReference type="ARBA" id="ARBA00010122"/>
    </source>
</evidence>
<keyword evidence="5 9" id="KW-0418">Kinase</keyword>
<dbReference type="GO" id="GO:0005524">
    <property type="term" value="F:ATP binding"/>
    <property type="evidence" value="ECO:0007669"/>
    <property type="project" value="UniProtKB-KW"/>
</dbReference>
<dbReference type="InterPro" id="IPR036393">
    <property type="entry name" value="AceGlu_kinase-like_sf"/>
</dbReference>
<comment type="catalytic activity">
    <reaction evidence="7 9">
        <text>L-aspartate + ATP = 4-phospho-L-aspartate + ADP</text>
        <dbReference type="Rhea" id="RHEA:23776"/>
        <dbReference type="ChEBI" id="CHEBI:29991"/>
        <dbReference type="ChEBI" id="CHEBI:30616"/>
        <dbReference type="ChEBI" id="CHEBI:57535"/>
        <dbReference type="ChEBI" id="CHEBI:456216"/>
        <dbReference type="EC" id="2.7.2.4"/>
    </reaction>
</comment>
<comment type="similarity">
    <text evidence="2 9">Belongs to the aspartokinase family.</text>
</comment>
<evidence type="ECO:0000256" key="7">
    <source>
        <dbReference type="ARBA" id="ARBA00047872"/>
    </source>
</evidence>
<dbReference type="AlphaFoldDB" id="A0A2T3QNF9"/>
<dbReference type="SUPFAM" id="SSF53633">
    <property type="entry name" value="Carbamate kinase-like"/>
    <property type="match status" value="1"/>
</dbReference>
<dbReference type="GO" id="GO:0004072">
    <property type="term" value="F:aspartate kinase activity"/>
    <property type="evidence" value="ECO:0007669"/>
    <property type="project" value="UniProtKB-EC"/>
</dbReference>
<feature type="binding site" evidence="8">
    <location>
        <position position="120"/>
    </location>
    <ligand>
        <name>substrate</name>
    </ligand>
</feature>
<dbReference type="NCBIfam" id="TIGR00657">
    <property type="entry name" value="asp_kinases"/>
    <property type="match status" value="1"/>
</dbReference>
<dbReference type="OrthoDB" id="9799110at2"/>
<reference evidence="13 14" key="1">
    <citation type="submission" date="2018-06" db="EMBL/GenBank/DDBJ databases">
        <authorList>
            <consortium name="Pathogen Informatics"/>
            <person name="Doyle S."/>
        </authorList>
    </citation>
    <scope>NUCLEOTIDE SEQUENCE [LARGE SCALE GENOMIC DNA]</scope>
    <source>
        <strain evidence="13 14">NCTC11647</strain>
    </source>
</reference>
<dbReference type="Gene3D" id="1.20.120.1320">
    <property type="entry name" value="Aspartokinase, catalytic domain"/>
    <property type="match status" value="1"/>
</dbReference>
<dbReference type="Pfam" id="PF22468">
    <property type="entry name" value="ACT_9"/>
    <property type="match status" value="1"/>
</dbReference>
<evidence type="ECO:0000256" key="1">
    <source>
        <dbReference type="ARBA" id="ARBA00004766"/>
    </source>
</evidence>
<gene>
    <name evidence="13" type="primary">lysC_3</name>
    <name evidence="13" type="ORF">NCTC11647_03459</name>
</gene>
<keyword evidence="10" id="KW-0028">Amino-acid biosynthesis</keyword>
<evidence type="ECO:0000256" key="5">
    <source>
        <dbReference type="ARBA" id="ARBA00022777"/>
    </source>
</evidence>
<dbReference type="UniPathway" id="UPA00034">
    <property type="reaction ID" value="UER00015"/>
</dbReference>
<feature type="binding site" evidence="8">
    <location>
        <position position="228"/>
    </location>
    <ligand>
        <name>ATP</name>
        <dbReference type="ChEBI" id="CHEBI:30616"/>
    </ligand>
</feature>
<comment type="pathway">
    <text evidence="10">Amino-acid biosynthesis; L-threonine biosynthesis; L-threonine from L-aspartate: step 1/5.</text>
</comment>
<sequence>MKKVTVAKFGGTSVADFAAMMNSATIVRNNPDTRLVVISACSGVTNILVELANGVADVDRRSALIKQLTHIHFAIFEQLSPCTETAIKVSELIDNIAFLSESAAQHTHDQLSDQMVACGELLSTFVFTHLMKDLGMPAVRFDVRDVMCTNSHFGQAEPNLEAIQTLSAQYLLPLLKDHVVVTQGFIGADNHNYTTTLGRGGSDYSAALLAEAIDAETLEIWTDVPGIYSTDPRVAPNAMPIAEISFKEASEMANFGAKILHPATLIPAMRKQVPVFVGSSKEPHRGGTWIRQAANTEPIFRAIALRSNQALVTLNNIHSVHNSGFLAQVFAILAKHNVSVDLMTTSDGCLSLTLNQATTRGGLPQLPFEVEQELSLLCQVKIENNLSLIALIGNKMDEKHGTCSQIFSSLEPYNLQMICYGASEHSLCFLADENSSSEIVQTLHRRIFE</sequence>
<evidence type="ECO:0000256" key="8">
    <source>
        <dbReference type="PIRSR" id="PIRSR000726-1"/>
    </source>
</evidence>
<dbReference type="PIRSF" id="PIRSF000726">
    <property type="entry name" value="Asp_kin"/>
    <property type="match status" value="1"/>
</dbReference>
<feature type="binding site" evidence="8">
    <location>
        <begin position="222"/>
        <end position="223"/>
    </location>
    <ligand>
        <name>ATP</name>
        <dbReference type="ChEBI" id="CHEBI:30616"/>
    </ligand>
</feature>
<keyword evidence="4 8" id="KW-0547">Nucleotide-binding</keyword>
<dbReference type="SUPFAM" id="SSF55021">
    <property type="entry name" value="ACT-like"/>
    <property type="match status" value="2"/>
</dbReference>
<feature type="binding site" evidence="8">
    <location>
        <position position="233"/>
    </location>
    <ligand>
        <name>ATP</name>
        <dbReference type="ChEBI" id="CHEBI:30616"/>
    </ligand>
</feature>
<feature type="domain" description="Aspartokinase ACT" evidence="12">
    <location>
        <begin position="389"/>
        <end position="445"/>
    </location>
</feature>
<dbReference type="UniPathway" id="UPA00050">
    <property type="reaction ID" value="UER00461"/>
</dbReference>
<feature type="binding site" evidence="8">
    <location>
        <begin position="8"/>
        <end position="11"/>
    </location>
    <ligand>
        <name>ATP</name>
        <dbReference type="ChEBI" id="CHEBI:30616"/>
    </ligand>
</feature>
<protein>
    <recommendedName>
        <fullName evidence="9">Aspartokinase</fullName>
        <ecNumber evidence="9">2.7.2.4</ecNumber>
    </recommendedName>
</protein>
<dbReference type="Pfam" id="PF00696">
    <property type="entry name" value="AA_kinase"/>
    <property type="match status" value="1"/>
</dbReference>
<dbReference type="PANTHER" id="PTHR21499">
    <property type="entry name" value="ASPARTATE KINASE"/>
    <property type="match status" value="1"/>
</dbReference>
<dbReference type="NCBIfam" id="NF006570">
    <property type="entry name" value="PRK09084.1"/>
    <property type="match status" value="1"/>
</dbReference>
<dbReference type="GO" id="GO:0009088">
    <property type="term" value="P:threonine biosynthetic process"/>
    <property type="evidence" value="ECO:0007669"/>
    <property type="project" value="UniProtKB-UniPathway"/>
</dbReference>
<feature type="domain" description="Aspartate/glutamate/uridylate kinase" evidence="11">
    <location>
        <begin position="3"/>
        <end position="278"/>
    </location>
</feature>
<dbReference type="PANTHER" id="PTHR21499:SF59">
    <property type="entry name" value="ASPARTOKINASE"/>
    <property type="match status" value="1"/>
</dbReference>
<comment type="pathway">
    <text evidence="1 10">Amino-acid biosynthesis; L-lysine biosynthesis via DAP pathway; (S)-tetrahydrodipicolinate from L-aspartate: step 1/4.</text>
</comment>
<dbReference type="InterPro" id="IPR042199">
    <property type="entry name" value="AsparK_Bifunc_asparK/hSer_DH"/>
</dbReference>
<keyword evidence="3 9" id="KW-0808">Transferase</keyword>
<evidence type="ECO:0000256" key="6">
    <source>
        <dbReference type="ARBA" id="ARBA00022840"/>
    </source>
</evidence>
<dbReference type="Gene3D" id="3.40.1160.10">
    <property type="entry name" value="Acetylglutamate kinase-like"/>
    <property type="match status" value="1"/>
</dbReference>
<accession>A0A2T3QNF9</accession>
<evidence type="ECO:0000256" key="3">
    <source>
        <dbReference type="ARBA" id="ARBA00022679"/>
    </source>
</evidence>
<keyword evidence="6 8" id="KW-0067">ATP-binding</keyword>
<dbReference type="InterPro" id="IPR018042">
    <property type="entry name" value="Aspartate_kinase_CS"/>
</dbReference>
<dbReference type="EC" id="2.7.2.4" evidence="9"/>
<dbReference type="RefSeq" id="WP_005304327.1">
    <property type="nucleotide sequence ID" value="NZ_PYOG01000003.1"/>
</dbReference>
<evidence type="ECO:0000313" key="14">
    <source>
        <dbReference type="Proteomes" id="UP000251647"/>
    </source>
</evidence>
<feature type="binding site" evidence="8">
    <location>
        <position position="45"/>
    </location>
    <ligand>
        <name>substrate</name>
    </ligand>
</feature>
<organism evidence="13 14">
    <name type="scientific">Photobacterium damselae</name>
    <dbReference type="NCBI Taxonomy" id="38293"/>
    <lineage>
        <taxon>Bacteria</taxon>
        <taxon>Pseudomonadati</taxon>
        <taxon>Pseudomonadota</taxon>
        <taxon>Gammaproteobacteria</taxon>
        <taxon>Vibrionales</taxon>
        <taxon>Vibrionaceae</taxon>
        <taxon>Photobacterium</taxon>
    </lineage>
</organism>
<dbReference type="InterPro" id="IPR054352">
    <property type="entry name" value="ACT_Aspartokinase"/>
</dbReference>
<dbReference type="Proteomes" id="UP000251647">
    <property type="component" value="Unassembled WGS sequence"/>
</dbReference>
<proteinExistence type="inferred from homology"/>
<comment type="pathway">
    <text evidence="10">Amino-acid biosynthesis; L-methionine biosynthesis via de novo pathway; L-homoserine from L-aspartate: step 1/3.</text>
</comment>